<keyword evidence="1" id="KW-1133">Transmembrane helix</keyword>
<reference evidence="2" key="1">
    <citation type="submission" date="2022-08" db="EMBL/GenBank/DDBJ databases">
        <title>A Global Phylogenomic Analysis of the Shiitake Genus Lentinula.</title>
        <authorList>
            <consortium name="DOE Joint Genome Institute"/>
            <person name="Sierra-Patev S."/>
            <person name="Min B."/>
            <person name="Naranjo-Ortiz M."/>
            <person name="Looney B."/>
            <person name="Konkel Z."/>
            <person name="Slot J.C."/>
            <person name="Sakamoto Y."/>
            <person name="Steenwyk J.L."/>
            <person name="Rokas A."/>
            <person name="Carro J."/>
            <person name="Camarero S."/>
            <person name="Ferreira P."/>
            <person name="Molpeceres G."/>
            <person name="Ruiz-Duenas F.J."/>
            <person name="Serrano A."/>
            <person name="Henrissat B."/>
            <person name="Drula E."/>
            <person name="Hughes K.W."/>
            <person name="Mata J.L."/>
            <person name="Ishikawa N.K."/>
            <person name="Vargas-Isla R."/>
            <person name="Ushijima S."/>
            <person name="Smith C.A."/>
            <person name="Ahrendt S."/>
            <person name="Andreopoulos W."/>
            <person name="He G."/>
            <person name="Labutti K."/>
            <person name="Lipzen A."/>
            <person name="Ng V."/>
            <person name="Riley R."/>
            <person name="Sandor L."/>
            <person name="Barry K."/>
            <person name="Martinez A.T."/>
            <person name="Xiao Y."/>
            <person name="Gibbons J.G."/>
            <person name="Terashima K."/>
            <person name="Grigoriev I.V."/>
            <person name="Hibbett D.S."/>
        </authorList>
    </citation>
    <scope>NUCLEOTIDE SEQUENCE</scope>
    <source>
        <strain evidence="2">RHP3577 ss4</strain>
    </source>
</reference>
<keyword evidence="1" id="KW-0812">Transmembrane</keyword>
<protein>
    <recommendedName>
        <fullName evidence="4">Secreted protein</fullName>
    </recommendedName>
</protein>
<name>A0ABQ8V3G8_9AGAR</name>
<feature type="transmembrane region" description="Helical" evidence="1">
    <location>
        <begin position="20"/>
        <end position="38"/>
    </location>
</feature>
<proteinExistence type="predicted"/>
<dbReference type="EMBL" id="JANVFT010000099">
    <property type="protein sequence ID" value="KAJ4468930.1"/>
    <property type="molecule type" value="Genomic_DNA"/>
</dbReference>
<dbReference type="Proteomes" id="UP001150217">
    <property type="component" value="Unassembled WGS sequence"/>
</dbReference>
<accession>A0ABQ8V3G8</accession>
<evidence type="ECO:0000256" key="1">
    <source>
        <dbReference type="SAM" id="Phobius"/>
    </source>
</evidence>
<gene>
    <name evidence="2" type="ORF">C8R41DRAFT_636021</name>
</gene>
<keyword evidence="3" id="KW-1185">Reference proteome</keyword>
<evidence type="ECO:0008006" key="4">
    <source>
        <dbReference type="Google" id="ProtNLM"/>
    </source>
</evidence>
<sequence>MWASGSRSWLHPVSVLQVFSVQWFLLLCFSPYLPYLGISIPNMNNYNVCQVLPIAYHSGVYHAVSFLPYMEQFCAPTREHWEHEERRLVVIDSGQNHRHHN</sequence>
<organism evidence="2 3">
    <name type="scientific">Lentinula lateritia</name>
    <dbReference type="NCBI Taxonomy" id="40482"/>
    <lineage>
        <taxon>Eukaryota</taxon>
        <taxon>Fungi</taxon>
        <taxon>Dikarya</taxon>
        <taxon>Basidiomycota</taxon>
        <taxon>Agaricomycotina</taxon>
        <taxon>Agaricomycetes</taxon>
        <taxon>Agaricomycetidae</taxon>
        <taxon>Agaricales</taxon>
        <taxon>Marasmiineae</taxon>
        <taxon>Omphalotaceae</taxon>
        <taxon>Lentinula</taxon>
    </lineage>
</organism>
<evidence type="ECO:0000313" key="2">
    <source>
        <dbReference type="EMBL" id="KAJ4468930.1"/>
    </source>
</evidence>
<keyword evidence="1" id="KW-0472">Membrane</keyword>
<evidence type="ECO:0000313" key="3">
    <source>
        <dbReference type="Proteomes" id="UP001150217"/>
    </source>
</evidence>
<comment type="caution">
    <text evidence="2">The sequence shown here is derived from an EMBL/GenBank/DDBJ whole genome shotgun (WGS) entry which is preliminary data.</text>
</comment>